<evidence type="ECO:0008006" key="4">
    <source>
        <dbReference type="Google" id="ProtNLM"/>
    </source>
</evidence>
<dbReference type="Gene3D" id="3.50.50.60">
    <property type="entry name" value="FAD/NAD(P)-binding domain"/>
    <property type="match status" value="2"/>
</dbReference>
<name>A0A2W4Z9X7_9CYAN</name>
<comment type="caution">
    <text evidence="2">The sequence shown here is derived from an EMBL/GenBank/DDBJ whole genome shotgun (WGS) entry which is preliminary data.</text>
</comment>
<keyword evidence="1" id="KW-0560">Oxidoreductase</keyword>
<dbReference type="GO" id="GO:0050660">
    <property type="term" value="F:flavin adenine dinucleotide binding"/>
    <property type="evidence" value="ECO:0007669"/>
    <property type="project" value="TreeGrafter"/>
</dbReference>
<dbReference type="GO" id="GO:0004497">
    <property type="term" value="F:monooxygenase activity"/>
    <property type="evidence" value="ECO:0007669"/>
    <property type="project" value="TreeGrafter"/>
</dbReference>
<evidence type="ECO:0000256" key="1">
    <source>
        <dbReference type="ARBA" id="ARBA00023002"/>
    </source>
</evidence>
<proteinExistence type="predicted"/>
<gene>
    <name evidence="2" type="ORF">DCF15_10350</name>
</gene>
<reference evidence="3" key="1">
    <citation type="submission" date="2018-04" db="EMBL/GenBank/DDBJ databases">
        <authorList>
            <person name="Cornet L."/>
        </authorList>
    </citation>
    <scope>NUCLEOTIDE SEQUENCE [LARGE SCALE GENOMIC DNA]</scope>
</reference>
<dbReference type="Proteomes" id="UP000249794">
    <property type="component" value="Unassembled WGS sequence"/>
</dbReference>
<dbReference type="EMBL" id="QBMP01000093">
    <property type="protein sequence ID" value="PZO55521.1"/>
    <property type="molecule type" value="Genomic_DNA"/>
</dbReference>
<dbReference type="AlphaFoldDB" id="A0A2W4Z9X7"/>
<sequence length="500" mass="57116">MSQIHIPSPPPADFDPQDFWHIPPLLADADARLHCLAEALYADLEIVRYPGRDWDYSRDRDILEVAILGAGHAGKSAAFGLRRSGISRVRVFDRREAGKEGVWRAFARNAKLRSPKQITGGLDWGIPNLNFRRWCCACYGDDYWQSIQYIPRQLWADYLDWYGKVLDLPLQFETDIQAVTWNEAEQCFWLQANCQGTPTLYKARFVIFATGMECAGGRNIPTIVRENLPQHCYPHTMDEIDFAAFAGKRVMVLGGGASAFDNALLLLKAGAEVDLTIRRPKLPNLNRIRWSEWNGYHRHYIDLPDETKWAYSLSEFRLGQLPPAHTYYQTVSHPLFTLYTSAPVQQLSYQSSSPAHKIIGQYGDGKAFQGNRTLSHDAILCGTGFITDIDQQKELRSLCPYIARWQDRFTPPPGDEHREMAQYPYLGKSLQFLPKSSAHAYLQRCYYLSCGASLLSGFRANLTDLSFAIPRVIYDIGKQLFIEHQADIQADFEAYDRFEY</sequence>
<dbReference type="PRINTS" id="PR00368">
    <property type="entry name" value="FADPNR"/>
</dbReference>
<accession>A0A2W4Z9X7</accession>
<evidence type="ECO:0000313" key="2">
    <source>
        <dbReference type="EMBL" id="PZO55521.1"/>
    </source>
</evidence>
<dbReference type="SUPFAM" id="SSF51905">
    <property type="entry name" value="FAD/NAD(P)-binding domain"/>
    <property type="match status" value="1"/>
</dbReference>
<dbReference type="InterPro" id="IPR050982">
    <property type="entry name" value="Auxin_biosynth/cation_transpt"/>
</dbReference>
<dbReference type="Pfam" id="PF13738">
    <property type="entry name" value="Pyr_redox_3"/>
    <property type="match status" value="1"/>
</dbReference>
<evidence type="ECO:0000313" key="3">
    <source>
        <dbReference type="Proteomes" id="UP000249794"/>
    </source>
</evidence>
<dbReference type="InterPro" id="IPR036188">
    <property type="entry name" value="FAD/NAD-bd_sf"/>
</dbReference>
<dbReference type="PANTHER" id="PTHR43539:SF91">
    <property type="entry name" value="FAD-DEPENDENT URATE HYDROXYLASE"/>
    <property type="match status" value="1"/>
</dbReference>
<protein>
    <recommendedName>
        <fullName evidence="4">FAD-dependent oxidoreductase</fullName>
    </recommendedName>
</protein>
<dbReference type="PRINTS" id="PR00411">
    <property type="entry name" value="PNDRDTASEI"/>
</dbReference>
<reference evidence="2 3" key="2">
    <citation type="submission" date="2018-06" db="EMBL/GenBank/DDBJ databases">
        <title>Metagenomic assembly of (sub)arctic Cyanobacteria and their associated microbiome from non-axenic cultures.</title>
        <authorList>
            <person name="Baurain D."/>
        </authorList>
    </citation>
    <scope>NUCLEOTIDE SEQUENCE [LARGE SCALE GENOMIC DNA]</scope>
    <source>
        <strain evidence="2">ULC027bin1</strain>
    </source>
</reference>
<dbReference type="PANTHER" id="PTHR43539">
    <property type="entry name" value="FLAVIN-BINDING MONOOXYGENASE-LIKE PROTEIN (AFU_ORTHOLOGUE AFUA_4G09220)"/>
    <property type="match status" value="1"/>
</dbReference>
<organism evidence="2 3">
    <name type="scientific">Phormidesmis priestleyi</name>
    <dbReference type="NCBI Taxonomy" id="268141"/>
    <lineage>
        <taxon>Bacteria</taxon>
        <taxon>Bacillati</taxon>
        <taxon>Cyanobacteriota</taxon>
        <taxon>Cyanophyceae</taxon>
        <taxon>Leptolyngbyales</taxon>
        <taxon>Leptolyngbyaceae</taxon>
        <taxon>Phormidesmis</taxon>
    </lineage>
</organism>